<evidence type="ECO:0000313" key="1">
    <source>
        <dbReference type="EMBL" id="STG50096.1"/>
    </source>
</evidence>
<dbReference type="SUPFAM" id="SSF48295">
    <property type="entry name" value="TrpR-like"/>
    <property type="match status" value="1"/>
</dbReference>
<dbReference type="InterPro" id="IPR002514">
    <property type="entry name" value="Transposase_8"/>
</dbReference>
<dbReference type="GO" id="GO:0004803">
    <property type="term" value="F:transposase activity"/>
    <property type="evidence" value="ECO:0007669"/>
    <property type="project" value="InterPro"/>
</dbReference>
<dbReference type="PANTHER" id="PTHR37936:SF3">
    <property type="entry name" value="TRANSPOSASE INSC FOR INSERTION ELEMENT IS2A-RELATED"/>
    <property type="match status" value="1"/>
</dbReference>
<dbReference type="GO" id="GO:0043565">
    <property type="term" value="F:sequence-specific DNA binding"/>
    <property type="evidence" value="ECO:0007669"/>
    <property type="project" value="InterPro"/>
</dbReference>
<dbReference type="PANTHER" id="PTHR37936">
    <property type="entry name" value="TRANSPOSASE INSC FOR INSERTION ELEMENT IS2A-RELATED"/>
    <property type="match status" value="1"/>
</dbReference>
<reference evidence="1 2" key="1">
    <citation type="submission" date="2018-06" db="EMBL/GenBank/DDBJ databases">
        <authorList>
            <consortium name="Pathogen Informatics"/>
            <person name="Doyle S."/>
        </authorList>
    </citation>
    <scope>NUCLEOTIDE SEQUENCE [LARGE SCALE GENOMIC DNA]</scope>
    <source>
        <strain evidence="1 2">NCTC11112</strain>
    </source>
</reference>
<accession>A0A376MHZ4</accession>
<name>A0A376MHZ4_ECOLX</name>
<gene>
    <name evidence="1" type="ORF">NCTC11112_00493</name>
</gene>
<sequence length="51" mass="5644">MIDVLGPEKRRRRTTQEKIAIVQQSFEPVMTVSLVARQHGVAASQPVISLA</sequence>
<proteinExistence type="predicted"/>
<protein>
    <submittedName>
        <fullName evidence="1">IS encoded protein</fullName>
    </submittedName>
</protein>
<dbReference type="GO" id="GO:0006313">
    <property type="term" value="P:DNA transposition"/>
    <property type="evidence" value="ECO:0007669"/>
    <property type="project" value="InterPro"/>
</dbReference>
<organism evidence="1 2">
    <name type="scientific">Escherichia coli</name>
    <dbReference type="NCBI Taxonomy" id="562"/>
    <lineage>
        <taxon>Bacteria</taxon>
        <taxon>Pseudomonadati</taxon>
        <taxon>Pseudomonadota</taxon>
        <taxon>Gammaproteobacteria</taxon>
        <taxon>Enterobacterales</taxon>
        <taxon>Enterobacteriaceae</taxon>
        <taxon>Escherichia</taxon>
    </lineage>
</organism>
<dbReference type="Proteomes" id="UP000254817">
    <property type="component" value="Unassembled WGS sequence"/>
</dbReference>
<dbReference type="Pfam" id="PF01527">
    <property type="entry name" value="HTH_Tnp_1"/>
    <property type="match status" value="1"/>
</dbReference>
<dbReference type="AlphaFoldDB" id="A0A376MHZ4"/>
<evidence type="ECO:0000313" key="2">
    <source>
        <dbReference type="Proteomes" id="UP000254817"/>
    </source>
</evidence>
<dbReference type="EMBL" id="UGAW01000001">
    <property type="protein sequence ID" value="STG50096.1"/>
    <property type="molecule type" value="Genomic_DNA"/>
</dbReference>
<dbReference type="InterPro" id="IPR010921">
    <property type="entry name" value="Trp_repressor/repl_initiator"/>
</dbReference>